<dbReference type="Pfam" id="PF00501">
    <property type="entry name" value="AMP-binding"/>
    <property type="match status" value="1"/>
</dbReference>
<dbReference type="Gene3D" id="2.30.38.10">
    <property type="entry name" value="Luciferase, Domain 3"/>
    <property type="match status" value="1"/>
</dbReference>
<dbReference type="SUPFAM" id="SSF56801">
    <property type="entry name" value="Acetyl-CoA synthetase-like"/>
    <property type="match status" value="1"/>
</dbReference>
<dbReference type="FunFam" id="1.10.1200.10:FF:000005">
    <property type="entry name" value="Nonribosomal peptide synthetase 1"/>
    <property type="match status" value="1"/>
</dbReference>
<dbReference type="InterPro" id="IPR023213">
    <property type="entry name" value="CAT-like_dom_sf"/>
</dbReference>
<dbReference type="GO" id="GO:0044550">
    <property type="term" value="P:secondary metabolite biosynthetic process"/>
    <property type="evidence" value="ECO:0007669"/>
    <property type="project" value="UniProtKB-ARBA"/>
</dbReference>
<dbReference type="InterPro" id="IPR045851">
    <property type="entry name" value="AMP-bd_C_sf"/>
</dbReference>
<dbReference type="RefSeq" id="WP_114296902.1">
    <property type="nucleotide sequence ID" value="NZ_QPJT01000005.1"/>
</dbReference>
<dbReference type="PROSITE" id="PS00455">
    <property type="entry name" value="AMP_BINDING"/>
    <property type="match status" value="1"/>
</dbReference>
<evidence type="ECO:0000256" key="4">
    <source>
        <dbReference type="ARBA" id="ARBA00022553"/>
    </source>
</evidence>
<dbReference type="CDD" id="cd19531">
    <property type="entry name" value="LCL_NRPS-like"/>
    <property type="match status" value="1"/>
</dbReference>
<dbReference type="SMART" id="SM00823">
    <property type="entry name" value="PKS_PP"/>
    <property type="match status" value="1"/>
</dbReference>
<dbReference type="InterPro" id="IPR041464">
    <property type="entry name" value="TubC_N"/>
</dbReference>
<reference evidence="6 7" key="1">
    <citation type="submission" date="2018-07" db="EMBL/GenBank/DDBJ databases">
        <title>Genomic Encyclopedia of Type Strains, Phase IV (KMG-IV): sequencing the most valuable type-strain genomes for metagenomic binning, comparative biology and taxonomic classification.</title>
        <authorList>
            <person name="Goeker M."/>
        </authorList>
    </citation>
    <scope>NUCLEOTIDE SEQUENCE [LARGE SCALE GENOMIC DNA]</scope>
    <source>
        <strain evidence="6 7">DSM 27016</strain>
    </source>
</reference>
<dbReference type="FunFam" id="3.30.559.10:FF:000012">
    <property type="entry name" value="Non-ribosomal peptide synthetase"/>
    <property type="match status" value="1"/>
</dbReference>
<dbReference type="Pfam" id="PF00668">
    <property type="entry name" value="Condensation"/>
    <property type="match status" value="1"/>
</dbReference>
<feature type="domain" description="Carrier" evidence="5">
    <location>
        <begin position="1034"/>
        <end position="1109"/>
    </location>
</feature>
<name>A0A369BCQ0_9FIRM</name>
<comment type="similarity">
    <text evidence="2">Belongs to the ATP-dependent AMP-binding enzyme family.</text>
</comment>
<dbReference type="FunFam" id="3.40.50.980:FF:000001">
    <property type="entry name" value="Non-ribosomal peptide synthetase"/>
    <property type="match status" value="1"/>
</dbReference>
<dbReference type="OrthoDB" id="51171at2"/>
<dbReference type="InterPro" id="IPR044894">
    <property type="entry name" value="TubC_N_sf"/>
</dbReference>
<dbReference type="SUPFAM" id="SSF47336">
    <property type="entry name" value="ACP-like"/>
    <property type="match status" value="1"/>
</dbReference>
<dbReference type="Gene3D" id="3.40.50.1820">
    <property type="entry name" value="alpha/beta hydrolase"/>
    <property type="match status" value="1"/>
</dbReference>
<dbReference type="InterPro" id="IPR000873">
    <property type="entry name" value="AMP-dep_synth/lig_dom"/>
</dbReference>
<dbReference type="PANTHER" id="PTHR45527">
    <property type="entry name" value="NONRIBOSOMAL PEPTIDE SYNTHETASE"/>
    <property type="match status" value="1"/>
</dbReference>
<dbReference type="Pfam" id="PF00550">
    <property type="entry name" value="PP-binding"/>
    <property type="match status" value="1"/>
</dbReference>
<sequence length="1128" mass="127872">MSTLRFVLETLQKGIRLWVADGKLRYWAPKDALASEMKDEIVQCKTEIIGLLEEGKIYAFASFAQQRLWFLDRFTPGNQFYNVPFSVRLEGLPDTGTLKKVINEIVNRHETLRTTFATLDGMPIQVILPELNMDIPVIDLHNLSPKEAESEIQRLAVEEAMKPFDLSTGPLMRITLLYLNEREHILLLTMHHIVSDGWSMRILIREITSLYEAFSNGKPSPLPKLPIQYVDFAVWQREKLQGDNLKEQLEYWENRLKGAPSALELLTDYPRPADFRYRGSRQILQLSKELTRELKALSQQEGATLFMVLMAAFSTLLGHYSGQQDIVIGSPIANRNKSDIEGLIGFFVNMLVLRTDLSANPSFRELISRVRDVTIEAYDHQDLPFELLVERLKPERSLNRTPFAQVVFTLQGTPLMEEEKFGDLKISPLTFDIEPVRFDIEFQMWETSEGLGGVLAYNTDLFSGNTMRYFVHYFERLLENCVQNPDRPISDIPLLSDEERYQILTKWNDTATLYSKDKLIHQLFEEQANEAPDAVATVFGDEKLSYGELDRKANQLAHYLQELGVGPNVPVAICMERSLDMLVGLLGILKAGGAYLPLDPKYPSQRLAFMLEDTNTSVLITQSRLLDRLPAGNRRVVCTDYCMEEIQCKSGKNPGSKATADNLAYIIYTSGSTGNPKGVEVCHRPVINLIEWVNRTFKVNPNDRLLFVTSLCFDLSVYDIFGILAAGGSIEIPDETAVRDPQELIRIMCSKPITFWDSAPATLQQIVPFLSSVRPEWEVNNLRLVFLSGDWIPVQLPDLIRNVFPKAEVISLGGATEAVVWSNYYRIGQVDPGWTSIPYGKPIQNARYYILDQYLNPCPIGVAGKLFIGGECLSRGYANRPELTAERFVDDPFNDKPNNRMYDTGDRARFLPDGNIIFMGRCDNQVKIRGFRIELGEIETVLGQHPGIMESIVIIREDEPGDKRLAAYMVLKGGEIPTTGELRTFLGERLPEYMVPSVFVPLEAIPLTPNGKIDRKALSQFRESTPDPNNEFIGPRTPTEKLLSELWAEVLGIDEIGINESFFELGGHSLLVPQVINKIREVFHVELPIRDLFETPTIERLALVILQEQAKMVDTDDLLKMLGEVESI</sequence>
<comment type="cofactor">
    <cofactor evidence="1">
        <name>pantetheine 4'-phosphate</name>
        <dbReference type="ChEBI" id="CHEBI:47942"/>
    </cofactor>
</comment>
<dbReference type="InterPro" id="IPR029058">
    <property type="entry name" value="AB_hydrolase_fold"/>
</dbReference>
<evidence type="ECO:0000313" key="6">
    <source>
        <dbReference type="EMBL" id="RCX18356.1"/>
    </source>
</evidence>
<dbReference type="Gene3D" id="1.10.10.1830">
    <property type="entry name" value="Non-ribosomal peptide synthase, adenylation domain"/>
    <property type="match status" value="1"/>
</dbReference>
<evidence type="ECO:0000259" key="5">
    <source>
        <dbReference type="PROSITE" id="PS50075"/>
    </source>
</evidence>
<dbReference type="GO" id="GO:0031177">
    <property type="term" value="F:phosphopantetheine binding"/>
    <property type="evidence" value="ECO:0007669"/>
    <property type="project" value="InterPro"/>
</dbReference>
<dbReference type="InterPro" id="IPR020845">
    <property type="entry name" value="AMP-binding_CS"/>
</dbReference>
<dbReference type="GO" id="GO:0005829">
    <property type="term" value="C:cytosol"/>
    <property type="evidence" value="ECO:0007669"/>
    <property type="project" value="TreeGrafter"/>
</dbReference>
<dbReference type="FunFam" id="3.30.300.30:FF:000010">
    <property type="entry name" value="Enterobactin synthetase component F"/>
    <property type="match status" value="1"/>
</dbReference>
<dbReference type="AlphaFoldDB" id="A0A369BCQ0"/>
<accession>A0A369BCQ0</accession>
<proteinExistence type="inferred from homology"/>
<dbReference type="CDD" id="cd05930">
    <property type="entry name" value="A_NRPS"/>
    <property type="match status" value="1"/>
</dbReference>
<dbReference type="GO" id="GO:0008610">
    <property type="term" value="P:lipid biosynthetic process"/>
    <property type="evidence" value="ECO:0007669"/>
    <property type="project" value="UniProtKB-ARBA"/>
</dbReference>
<dbReference type="InterPro" id="IPR020806">
    <property type="entry name" value="PKS_PP-bd"/>
</dbReference>
<organism evidence="6 7">
    <name type="scientific">Anaerobacterium chartisolvens</name>
    <dbReference type="NCBI Taxonomy" id="1297424"/>
    <lineage>
        <taxon>Bacteria</taxon>
        <taxon>Bacillati</taxon>
        <taxon>Bacillota</taxon>
        <taxon>Clostridia</taxon>
        <taxon>Eubacteriales</taxon>
        <taxon>Oscillospiraceae</taxon>
        <taxon>Anaerobacterium</taxon>
    </lineage>
</organism>
<dbReference type="InterPro" id="IPR025110">
    <property type="entry name" value="AMP-bd_C"/>
</dbReference>
<evidence type="ECO:0000313" key="7">
    <source>
        <dbReference type="Proteomes" id="UP000253034"/>
    </source>
</evidence>
<dbReference type="InterPro" id="IPR036736">
    <property type="entry name" value="ACP-like_sf"/>
</dbReference>
<dbReference type="Gene3D" id="3.30.300.30">
    <property type="match status" value="1"/>
</dbReference>
<gene>
    <name evidence="6" type="ORF">DFR58_105120</name>
</gene>
<keyword evidence="7" id="KW-1185">Reference proteome</keyword>
<evidence type="ECO:0000256" key="1">
    <source>
        <dbReference type="ARBA" id="ARBA00001957"/>
    </source>
</evidence>
<dbReference type="Gene3D" id="3.30.559.30">
    <property type="entry name" value="Nonribosomal peptide synthetase, condensation domain"/>
    <property type="match status" value="1"/>
</dbReference>
<keyword evidence="3" id="KW-0596">Phosphopantetheine</keyword>
<evidence type="ECO:0000256" key="3">
    <source>
        <dbReference type="ARBA" id="ARBA00022450"/>
    </source>
</evidence>
<dbReference type="EMBL" id="QPJT01000005">
    <property type="protein sequence ID" value="RCX18356.1"/>
    <property type="molecule type" value="Genomic_DNA"/>
</dbReference>
<dbReference type="InterPro" id="IPR010071">
    <property type="entry name" value="AA_adenyl_dom"/>
</dbReference>
<dbReference type="InterPro" id="IPR009081">
    <property type="entry name" value="PP-bd_ACP"/>
</dbReference>
<dbReference type="NCBIfam" id="TIGR01733">
    <property type="entry name" value="AA-adenyl-dom"/>
    <property type="match status" value="1"/>
</dbReference>
<dbReference type="Proteomes" id="UP000253034">
    <property type="component" value="Unassembled WGS sequence"/>
</dbReference>
<dbReference type="PANTHER" id="PTHR45527:SF1">
    <property type="entry name" value="FATTY ACID SYNTHASE"/>
    <property type="match status" value="1"/>
</dbReference>
<dbReference type="GO" id="GO:0003824">
    <property type="term" value="F:catalytic activity"/>
    <property type="evidence" value="ECO:0007669"/>
    <property type="project" value="InterPro"/>
</dbReference>
<dbReference type="Pfam" id="PF13193">
    <property type="entry name" value="AMP-binding_C"/>
    <property type="match status" value="1"/>
</dbReference>
<dbReference type="Gene3D" id="3.40.50.980">
    <property type="match status" value="2"/>
</dbReference>
<dbReference type="FunFam" id="2.30.38.10:FF:000001">
    <property type="entry name" value="Non-ribosomal peptide synthetase PvdI"/>
    <property type="match status" value="1"/>
</dbReference>
<evidence type="ECO:0000256" key="2">
    <source>
        <dbReference type="ARBA" id="ARBA00006432"/>
    </source>
</evidence>
<dbReference type="SUPFAM" id="SSF52777">
    <property type="entry name" value="CoA-dependent acyltransferases"/>
    <property type="match status" value="2"/>
</dbReference>
<dbReference type="Gene3D" id="3.30.559.10">
    <property type="entry name" value="Chloramphenicol acetyltransferase-like domain"/>
    <property type="match status" value="1"/>
</dbReference>
<comment type="caution">
    <text evidence="6">The sequence shown here is derived from an EMBL/GenBank/DDBJ whole genome shotgun (WGS) entry which is preliminary data.</text>
</comment>
<dbReference type="FunFam" id="3.40.50.12780:FF:000012">
    <property type="entry name" value="Non-ribosomal peptide synthetase"/>
    <property type="match status" value="1"/>
</dbReference>
<protein>
    <submittedName>
        <fullName evidence="6">Amino acid adenylation domain-containing protein</fullName>
    </submittedName>
</protein>
<dbReference type="PROSITE" id="PS50075">
    <property type="entry name" value="CARRIER"/>
    <property type="match status" value="1"/>
</dbReference>
<dbReference type="GO" id="GO:0043041">
    <property type="term" value="P:amino acid activation for nonribosomal peptide biosynthetic process"/>
    <property type="evidence" value="ECO:0007669"/>
    <property type="project" value="TreeGrafter"/>
</dbReference>
<dbReference type="InterPro" id="IPR001242">
    <property type="entry name" value="Condensation_dom"/>
</dbReference>
<dbReference type="Pfam" id="PF18563">
    <property type="entry name" value="TubC_N"/>
    <property type="match status" value="1"/>
</dbReference>
<keyword evidence="4" id="KW-0597">Phosphoprotein</keyword>